<dbReference type="RefSeq" id="WP_369059141.1">
    <property type="nucleotide sequence ID" value="NZ_CP158375.1"/>
</dbReference>
<gene>
    <name evidence="2" type="ORF">ABOZ73_16130</name>
</gene>
<evidence type="ECO:0000313" key="2">
    <source>
        <dbReference type="EMBL" id="XDO96287.1"/>
    </source>
</evidence>
<dbReference type="Gene3D" id="2.120.10.30">
    <property type="entry name" value="TolB, C-terminal domain"/>
    <property type="match status" value="2"/>
</dbReference>
<protein>
    <submittedName>
        <fullName evidence="2">Uncharacterized protein</fullName>
    </submittedName>
</protein>
<dbReference type="SUPFAM" id="SSF82171">
    <property type="entry name" value="DPP6 N-terminal domain-like"/>
    <property type="match status" value="1"/>
</dbReference>
<proteinExistence type="inferred from homology"/>
<reference evidence="2" key="1">
    <citation type="submission" date="2024-06" db="EMBL/GenBank/DDBJ databases">
        <title>Caulobacter inopinatus, sp. nov.</title>
        <authorList>
            <person name="Donachie S.P."/>
        </authorList>
    </citation>
    <scope>NUCLEOTIDE SEQUENCE</scope>
    <source>
        <strain evidence="2">73W</strain>
    </source>
</reference>
<accession>A0AB39KR39</accession>
<name>A0AB39KR39_9CAUL</name>
<dbReference type="InterPro" id="IPR011042">
    <property type="entry name" value="6-blade_b-propeller_TolB-like"/>
</dbReference>
<comment type="similarity">
    <text evidence="1">Belongs to the TolB family.</text>
</comment>
<dbReference type="InterPro" id="IPR011659">
    <property type="entry name" value="WD40"/>
</dbReference>
<dbReference type="Pfam" id="PF07676">
    <property type="entry name" value="PD40"/>
    <property type="match status" value="2"/>
</dbReference>
<dbReference type="PANTHER" id="PTHR36842">
    <property type="entry name" value="PROTEIN TOLB HOMOLOG"/>
    <property type="match status" value="1"/>
</dbReference>
<sequence>MFRRSTAAGIDDLFVRDMRTGRERQLTNDGWKAHGFAWTHDNRYVVFGSNRGGDFGLWSVDVRRPAPPRRVSVGLLGLGRLSSDDQDRLAVEMNSDRMNLEKVGADGALTRLTANTGVEWDPTVTSDGATAFVSDRSGASELWVTTPGGRAARLTSLGASYVHGPQWSRDGRRIAFVAAIQRKVDIHEIGRDGSGLRALTQDGRDKASPVWGRDGALRYVERSANGWRLMRLGADGKARPVPGGEGWRLVRTDPEGRLYGMRSGDTRLWTLPDGGGAAREAVPGLRLEDDAWAVGRAGVKFVRERLSERSSLWLAPWSGAPRQLAALPGMSWMTSLAVDPRDESVVYGRVIEDETDIGLLELSR</sequence>
<dbReference type="AlphaFoldDB" id="A0AB39KR39"/>
<evidence type="ECO:0000256" key="1">
    <source>
        <dbReference type="ARBA" id="ARBA00009820"/>
    </source>
</evidence>
<organism evidence="2">
    <name type="scientific">Caulobacter sp. 73W</name>
    <dbReference type="NCBI Taxonomy" id="3161137"/>
    <lineage>
        <taxon>Bacteria</taxon>
        <taxon>Pseudomonadati</taxon>
        <taxon>Pseudomonadota</taxon>
        <taxon>Alphaproteobacteria</taxon>
        <taxon>Caulobacterales</taxon>
        <taxon>Caulobacteraceae</taxon>
        <taxon>Caulobacter</taxon>
    </lineage>
</organism>
<dbReference type="EMBL" id="CP158375">
    <property type="protein sequence ID" value="XDO96287.1"/>
    <property type="molecule type" value="Genomic_DNA"/>
</dbReference>
<dbReference type="PANTHER" id="PTHR36842:SF1">
    <property type="entry name" value="PROTEIN TOLB"/>
    <property type="match status" value="1"/>
</dbReference>